<dbReference type="AlphaFoldDB" id="A0A6A6UG88"/>
<reference evidence="4" key="1">
    <citation type="journal article" date="2020" name="Stud. Mycol.">
        <title>101 Dothideomycetes genomes: a test case for predicting lifestyles and emergence of pathogens.</title>
        <authorList>
            <person name="Haridas S."/>
            <person name="Albert R."/>
            <person name="Binder M."/>
            <person name="Bloem J."/>
            <person name="Labutti K."/>
            <person name="Salamov A."/>
            <person name="Andreopoulos B."/>
            <person name="Baker S."/>
            <person name="Barry K."/>
            <person name="Bills G."/>
            <person name="Bluhm B."/>
            <person name="Cannon C."/>
            <person name="Castanera R."/>
            <person name="Culley D."/>
            <person name="Daum C."/>
            <person name="Ezra D."/>
            <person name="Gonzalez J."/>
            <person name="Henrissat B."/>
            <person name="Kuo A."/>
            <person name="Liang C."/>
            <person name="Lipzen A."/>
            <person name="Lutzoni F."/>
            <person name="Magnuson J."/>
            <person name="Mondo S."/>
            <person name="Nolan M."/>
            <person name="Ohm R."/>
            <person name="Pangilinan J."/>
            <person name="Park H.-J."/>
            <person name="Ramirez L."/>
            <person name="Alfaro M."/>
            <person name="Sun H."/>
            <person name="Tritt A."/>
            <person name="Yoshinaga Y."/>
            <person name="Zwiers L.-H."/>
            <person name="Turgeon B."/>
            <person name="Goodwin S."/>
            <person name="Spatafora J."/>
            <person name="Crous P."/>
            <person name="Grigoriev I."/>
        </authorList>
    </citation>
    <scope>NUCLEOTIDE SEQUENCE</scope>
    <source>
        <strain evidence="4">CBS 115976</strain>
    </source>
</reference>
<keyword evidence="5" id="KW-1185">Reference proteome</keyword>
<evidence type="ECO:0000256" key="3">
    <source>
        <dbReference type="SAM" id="MobiDB-lite"/>
    </source>
</evidence>
<dbReference type="FunFam" id="3.20.20.60:FF:000009">
    <property type="entry name" value="2-methylisocitrate lyase"/>
    <property type="match status" value="1"/>
</dbReference>
<dbReference type="Proteomes" id="UP000799302">
    <property type="component" value="Unassembled WGS sequence"/>
</dbReference>
<feature type="compositionally biased region" description="Low complexity" evidence="3">
    <location>
        <begin position="14"/>
        <end position="24"/>
    </location>
</feature>
<dbReference type="Pfam" id="PF13714">
    <property type="entry name" value="PEP_mutase"/>
    <property type="match status" value="1"/>
</dbReference>
<dbReference type="CDD" id="cd00377">
    <property type="entry name" value="ICL_PEPM"/>
    <property type="match status" value="1"/>
</dbReference>
<evidence type="ECO:0000313" key="4">
    <source>
        <dbReference type="EMBL" id="KAF2670571.1"/>
    </source>
</evidence>
<dbReference type="Gene3D" id="3.20.20.60">
    <property type="entry name" value="Phosphoenolpyruvate-binding domains"/>
    <property type="match status" value="1"/>
</dbReference>
<evidence type="ECO:0000313" key="5">
    <source>
        <dbReference type="Proteomes" id="UP000799302"/>
    </source>
</evidence>
<dbReference type="InterPro" id="IPR039556">
    <property type="entry name" value="ICL/PEPM"/>
</dbReference>
<dbReference type="PANTHER" id="PTHR42905">
    <property type="entry name" value="PHOSPHOENOLPYRUVATE CARBOXYLASE"/>
    <property type="match status" value="1"/>
</dbReference>
<sequence length="328" mass="34945">MPLQLTEDVSHATNGNGDHNGSNGHVDVTVSAAAKLREMLNDPNGFVFAPGVYDGLSARTALEVGFDCLYMTGAGTSASKLGTADLGLCTQTDMIEHATMIANLDRSVPVIADMDTGYGGPIMVSRTVEAYARAGIAGFHIEDQVLQKRCGHLGGKEVVPLDEYLARIRAAVEARERIGSDIVIMARTDALQPLGYDDAIHRLKEAQKLGVDVLFLEGLRSKEEMRNAVADLAPMPTLMNLIEHGATPTVSHDEAKEMGFKVMILSLASVAPAYVGIRDALVKLKKTGLMGTPSEITPKKIFEVCGLNDFTDLDGRAGGGSFGEDRTA</sequence>
<keyword evidence="4" id="KW-0670">Pyruvate</keyword>
<dbReference type="PROSITE" id="PS00161">
    <property type="entry name" value="ISOCITRATE_LYASE"/>
    <property type="match status" value="1"/>
</dbReference>
<gene>
    <name evidence="4" type="ORF">BT63DRAFT_424497</name>
</gene>
<dbReference type="SUPFAM" id="SSF51621">
    <property type="entry name" value="Phosphoenolpyruvate/pyruvate domain"/>
    <property type="match status" value="1"/>
</dbReference>
<name>A0A6A6UG88_9PEZI</name>
<dbReference type="GO" id="GO:0046421">
    <property type="term" value="F:methylisocitrate lyase activity"/>
    <property type="evidence" value="ECO:0007669"/>
    <property type="project" value="UniProtKB-EC"/>
</dbReference>
<comment type="similarity">
    <text evidence="2">Belongs to the isocitrate lyase/PEP mutase superfamily.</text>
</comment>
<dbReference type="EMBL" id="MU004234">
    <property type="protein sequence ID" value="KAF2670571.1"/>
    <property type="molecule type" value="Genomic_DNA"/>
</dbReference>
<dbReference type="InterPro" id="IPR015813">
    <property type="entry name" value="Pyrv/PenolPyrv_kinase-like_dom"/>
</dbReference>
<dbReference type="InterPro" id="IPR040442">
    <property type="entry name" value="Pyrv_kinase-like_dom_sf"/>
</dbReference>
<evidence type="ECO:0000256" key="2">
    <source>
        <dbReference type="ARBA" id="ARBA00061405"/>
    </source>
</evidence>
<accession>A0A6A6UG88</accession>
<organism evidence="4 5">
    <name type="scientific">Microthyrium microscopicum</name>
    <dbReference type="NCBI Taxonomy" id="703497"/>
    <lineage>
        <taxon>Eukaryota</taxon>
        <taxon>Fungi</taxon>
        <taxon>Dikarya</taxon>
        <taxon>Ascomycota</taxon>
        <taxon>Pezizomycotina</taxon>
        <taxon>Dothideomycetes</taxon>
        <taxon>Dothideomycetes incertae sedis</taxon>
        <taxon>Microthyriales</taxon>
        <taxon>Microthyriaceae</taxon>
        <taxon>Microthyrium</taxon>
    </lineage>
</organism>
<comment type="catalytic activity">
    <reaction evidence="1">
        <text>(2S,3R)-3-hydroxybutane-1,2,3-tricarboxylate = pyruvate + succinate</text>
        <dbReference type="Rhea" id="RHEA:16809"/>
        <dbReference type="ChEBI" id="CHEBI:15361"/>
        <dbReference type="ChEBI" id="CHEBI:30031"/>
        <dbReference type="ChEBI" id="CHEBI:57429"/>
        <dbReference type="EC" id="4.1.3.30"/>
    </reaction>
</comment>
<dbReference type="OrthoDB" id="1923844at2759"/>
<protein>
    <submittedName>
        <fullName evidence="4">Phosphoenolpyruvate/pyruvate domain-containing protein</fullName>
    </submittedName>
</protein>
<dbReference type="InterPro" id="IPR018523">
    <property type="entry name" value="Isocitrate_lyase_ph_CS"/>
</dbReference>
<proteinExistence type="inferred from homology"/>
<dbReference type="PANTHER" id="PTHR42905:SF2">
    <property type="entry name" value="PHOSPHOENOLPYRUVATE CARBOXYLASE FAMILY PROTEIN"/>
    <property type="match status" value="1"/>
</dbReference>
<feature type="region of interest" description="Disordered" evidence="3">
    <location>
        <begin position="1"/>
        <end position="24"/>
    </location>
</feature>
<evidence type="ECO:0000256" key="1">
    <source>
        <dbReference type="ARBA" id="ARBA00001050"/>
    </source>
</evidence>